<evidence type="ECO:0000256" key="6">
    <source>
        <dbReference type="ARBA" id="ARBA00023002"/>
    </source>
</evidence>
<comment type="similarity">
    <text evidence="2">Belongs to the nitronate monooxygenase family. NMO class I subfamily.</text>
</comment>
<dbReference type="PANTHER" id="PTHR42747">
    <property type="entry name" value="NITRONATE MONOOXYGENASE-RELATED"/>
    <property type="match status" value="1"/>
</dbReference>
<keyword evidence="5" id="KW-0288">FMN</keyword>
<dbReference type="Pfam" id="PF03060">
    <property type="entry name" value="NMO"/>
    <property type="match status" value="1"/>
</dbReference>
<sequence>MNALMQRLNLRVPVVLAPMAGGPGTPELAAAVCEAGGLGSVGSAYLTPTQIREAGAQVRARTDRPFALNVFVPEESAWPEAEAVARAAAELAPFHAALKLPPPTLPQRVSEDFAAQFAAVLEVRPDVLSFTFGRLSADHLRALRARGILTVGTATGLMEARALETDGVDAIVVQGGAAGGHRGGWLEDELADTPTLTRSVAAAVGVPVIAAGGVMNRAGVRAVLDTGASLAQCGTAFLRAAEAGTSAPYRAALAAAGPSDTTLTRAFSGRPARGLRNAMTRAAEQPLPYPYQNALTRPLRAAGTAAGRADVLSLWAGEGVEQGREDTAANILAALW</sequence>
<proteinExistence type="inferred from homology"/>
<dbReference type="SUPFAM" id="SSF51412">
    <property type="entry name" value="Inosine monophosphate dehydrogenase (IMPDH)"/>
    <property type="match status" value="1"/>
</dbReference>
<keyword evidence="4" id="KW-0285">Flavoprotein</keyword>
<dbReference type="CDD" id="cd04730">
    <property type="entry name" value="NPD_like"/>
    <property type="match status" value="1"/>
</dbReference>
<evidence type="ECO:0000256" key="3">
    <source>
        <dbReference type="ARBA" id="ARBA00022575"/>
    </source>
</evidence>
<gene>
    <name evidence="10" type="ORF">GCM10010841_13390</name>
</gene>
<evidence type="ECO:0000256" key="8">
    <source>
        <dbReference type="ARBA" id="ARBA00031155"/>
    </source>
</evidence>
<evidence type="ECO:0000313" key="11">
    <source>
        <dbReference type="Proteomes" id="UP000661918"/>
    </source>
</evidence>
<evidence type="ECO:0000313" key="10">
    <source>
        <dbReference type="EMBL" id="GGM06488.1"/>
    </source>
</evidence>
<reference evidence="11" key="1">
    <citation type="journal article" date="2019" name="Int. J. Syst. Evol. Microbiol.">
        <title>The Global Catalogue of Microorganisms (GCM) 10K type strain sequencing project: providing services to taxonomists for standard genome sequencing and annotation.</title>
        <authorList>
            <consortium name="The Broad Institute Genomics Platform"/>
            <consortium name="The Broad Institute Genome Sequencing Center for Infectious Disease"/>
            <person name="Wu L."/>
            <person name="Ma J."/>
        </authorList>
    </citation>
    <scope>NUCLEOTIDE SEQUENCE [LARGE SCALE GENOMIC DNA]</scope>
    <source>
        <strain evidence="11">JCM 15443</strain>
    </source>
</reference>
<dbReference type="Gene3D" id="3.20.20.70">
    <property type="entry name" value="Aldolase class I"/>
    <property type="match status" value="1"/>
</dbReference>
<accession>A0ABQ2GQI0</accession>
<dbReference type="InterPro" id="IPR004136">
    <property type="entry name" value="NMO"/>
</dbReference>
<keyword evidence="7" id="KW-0503">Monooxygenase</keyword>
<evidence type="ECO:0000256" key="7">
    <source>
        <dbReference type="ARBA" id="ARBA00023033"/>
    </source>
</evidence>
<keyword evidence="6" id="KW-0560">Oxidoreductase</keyword>
<dbReference type="EMBL" id="BMOM01000007">
    <property type="protein sequence ID" value="GGM06488.1"/>
    <property type="molecule type" value="Genomic_DNA"/>
</dbReference>
<comment type="catalytic activity">
    <reaction evidence="9">
        <text>3 propionate 3-nitronate + 3 O2 + H2O = 3 3-oxopropanoate + 2 nitrate + nitrite + H2O2 + 3 H(+)</text>
        <dbReference type="Rhea" id="RHEA:57332"/>
        <dbReference type="ChEBI" id="CHEBI:15377"/>
        <dbReference type="ChEBI" id="CHEBI:15378"/>
        <dbReference type="ChEBI" id="CHEBI:15379"/>
        <dbReference type="ChEBI" id="CHEBI:16240"/>
        <dbReference type="ChEBI" id="CHEBI:16301"/>
        <dbReference type="ChEBI" id="CHEBI:17632"/>
        <dbReference type="ChEBI" id="CHEBI:33190"/>
        <dbReference type="ChEBI" id="CHEBI:136067"/>
    </reaction>
</comment>
<keyword evidence="11" id="KW-1185">Reference proteome</keyword>
<dbReference type="Proteomes" id="UP000661918">
    <property type="component" value="Unassembled WGS sequence"/>
</dbReference>
<dbReference type="InterPro" id="IPR001295">
    <property type="entry name" value="Dihydroorotate_DH_CS"/>
</dbReference>
<keyword evidence="3" id="KW-0216">Detoxification</keyword>
<dbReference type="PROSITE" id="PS00912">
    <property type="entry name" value="DHODEHASE_2"/>
    <property type="match status" value="1"/>
</dbReference>
<dbReference type="RefSeq" id="WP_188902652.1">
    <property type="nucleotide sequence ID" value="NZ_BMOM01000007.1"/>
</dbReference>
<evidence type="ECO:0000256" key="5">
    <source>
        <dbReference type="ARBA" id="ARBA00022643"/>
    </source>
</evidence>
<comment type="caution">
    <text evidence="10">The sequence shown here is derived from an EMBL/GenBank/DDBJ whole genome shotgun (WGS) entry which is preliminary data.</text>
</comment>
<evidence type="ECO:0000256" key="9">
    <source>
        <dbReference type="ARBA" id="ARBA00049401"/>
    </source>
</evidence>
<organism evidence="10 11">
    <name type="scientific">Deinococcus aerophilus</name>
    <dbReference type="NCBI Taxonomy" id="522488"/>
    <lineage>
        <taxon>Bacteria</taxon>
        <taxon>Thermotogati</taxon>
        <taxon>Deinococcota</taxon>
        <taxon>Deinococci</taxon>
        <taxon>Deinococcales</taxon>
        <taxon>Deinococcaceae</taxon>
        <taxon>Deinococcus</taxon>
    </lineage>
</organism>
<comment type="cofactor">
    <cofactor evidence="1">
        <name>FMN</name>
        <dbReference type="ChEBI" id="CHEBI:58210"/>
    </cofactor>
</comment>
<evidence type="ECO:0000256" key="1">
    <source>
        <dbReference type="ARBA" id="ARBA00001917"/>
    </source>
</evidence>
<evidence type="ECO:0000256" key="4">
    <source>
        <dbReference type="ARBA" id="ARBA00022630"/>
    </source>
</evidence>
<name>A0ABQ2GQI0_9DEIO</name>
<evidence type="ECO:0000256" key="2">
    <source>
        <dbReference type="ARBA" id="ARBA00009881"/>
    </source>
</evidence>
<dbReference type="PANTHER" id="PTHR42747:SF3">
    <property type="entry name" value="NITRONATE MONOOXYGENASE-RELATED"/>
    <property type="match status" value="1"/>
</dbReference>
<dbReference type="InterPro" id="IPR013785">
    <property type="entry name" value="Aldolase_TIM"/>
</dbReference>
<protein>
    <recommendedName>
        <fullName evidence="8">Propionate 3-nitronate monooxygenase</fullName>
    </recommendedName>
</protein>